<reference evidence="3 4" key="1">
    <citation type="submission" date="2019-12" db="EMBL/GenBank/DDBJ databases">
        <title>The genome of Stappia indica PHM037.</title>
        <authorList>
            <person name="Kacar D."/>
            <person name="Galan B."/>
            <person name="Canedo L."/>
            <person name="Rodriguez P."/>
            <person name="de la Calle F."/>
            <person name="Garcia J.L."/>
        </authorList>
    </citation>
    <scope>NUCLEOTIDE SEQUENCE [LARGE SCALE GENOMIC DNA]</scope>
    <source>
        <strain evidence="3 4">PHM037</strain>
    </source>
</reference>
<keyword evidence="1" id="KW-1133">Transmembrane helix</keyword>
<accession>A0A857C322</accession>
<evidence type="ECO:0000313" key="4">
    <source>
        <dbReference type="Proteomes" id="UP000435648"/>
    </source>
</evidence>
<dbReference type="InterPro" id="IPR035919">
    <property type="entry name" value="EAL_sf"/>
</dbReference>
<dbReference type="PANTHER" id="PTHR33121:SF79">
    <property type="entry name" value="CYCLIC DI-GMP PHOSPHODIESTERASE PDED-RELATED"/>
    <property type="match status" value="1"/>
</dbReference>
<evidence type="ECO:0000313" key="3">
    <source>
        <dbReference type="EMBL" id="QGZ33426.1"/>
    </source>
</evidence>
<dbReference type="Gene3D" id="3.20.20.450">
    <property type="entry name" value="EAL domain"/>
    <property type="match status" value="1"/>
</dbReference>
<dbReference type="PROSITE" id="PS50883">
    <property type="entry name" value="EAL"/>
    <property type="match status" value="1"/>
</dbReference>
<sequence>MPDRRVPHRYTRFLKTLAIALGLAIAPLIAANYILANYAVTQARTEMKAIAERYVLRAEKAIGDAVSVLQTLHQNGHVTCSADDRRAFHSGLIEAPFVQMIGVVNSGGVIICNVPDQPGQGQQVLPVLQADSPLVGIGMRDRVYEGARVALVSWRIGTGNRLLAEISPVAIAIDPGPEYLRAHRHVELRLGDGVTWLRSGEYSNISSREGESELVVEVPSEKYPMLATVSAPASAAANLVRDLKVVAAIACVGFAILFVAVSVWFSWRPESEAEDEFVQAIRRGEFIPYYQPVMDIETGRLRGCEVLMRWQRPDGTVISPGAFMTFAETSGHIFEMTRQVMRKTCDEVEELYFQNPEFKLSINLFAGHFEDRQIIEDITEIYGGSKIAFQQIVMEVTERQPLSDMDTARKIIAEMQATGVRVALDDVGTGHGGFAYLQKLGIDIIKIDKMFIDSLGTDDNSTTIVDTMVELADNLGMGIIAEGVETMEQIERLRELGVSAAQGYIFAPPLPAKLFIELAQALSGGRTSAMPEGMGKALVA</sequence>
<evidence type="ECO:0000259" key="2">
    <source>
        <dbReference type="PROSITE" id="PS50883"/>
    </source>
</evidence>
<feature type="domain" description="EAL" evidence="2">
    <location>
        <begin position="270"/>
        <end position="523"/>
    </location>
</feature>
<dbReference type="KEGG" id="siw:GH266_02255"/>
<evidence type="ECO:0000256" key="1">
    <source>
        <dbReference type="SAM" id="Phobius"/>
    </source>
</evidence>
<dbReference type="InterPro" id="IPR050706">
    <property type="entry name" value="Cyclic-di-GMP_PDE-like"/>
</dbReference>
<dbReference type="PANTHER" id="PTHR33121">
    <property type="entry name" value="CYCLIC DI-GMP PHOSPHODIESTERASE PDEF"/>
    <property type="match status" value="1"/>
</dbReference>
<feature type="transmembrane region" description="Helical" evidence="1">
    <location>
        <begin position="245"/>
        <end position="267"/>
    </location>
</feature>
<dbReference type="EMBL" id="CP046908">
    <property type="protein sequence ID" value="QGZ33426.1"/>
    <property type="molecule type" value="Genomic_DNA"/>
</dbReference>
<dbReference type="SUPFAM" id="SSF141868">
    <property type="entry name" value="EAL domain-like"/>
    <property type="match status" value="1"/>
</dbReference>
<feature type="transmembrane region" description="Helical" evidence="1">
    <location>
        <begin position="17"/>
        <end position="40"/>
    </location>
</feature>
<dbReference type="CDD" id="cd01948">
    <property type="entry name" value="EAL"/>
    <property type="match status" value="1"/>
</dbReference>
<dbReference type="Proteomes" id="UP000435648">
    <property type="component" value="Chromosome"/>
</dbReference>
<organism evidence="3 4">
    <name type="scientific">Stappia indica</name>
    <dbReference type="NCBI Taxonomy" id="538381"/>
    <lineage>
        <taxon>Bacteria</taxon>
        <taxon>Pseudomonadati</taxon>
        <taxon>Pseudomonadota</taxon>
        <taxon>Alphaproteobacteria</taxon>
        <taxon>Hyphomicrobiales</taxon>
        <taxon>Stappiaceae</taxon>
        <taxon>Stappia</taxon>
    </lineage>
</organism>
<proteinExistence type="predicted"/>
<name>A0A857C322_9HYPH</name>
<dbReference type="AlphaFoldDB" id="A0A857C322"/>
<gene>
    <name evidence="3" type="ORF">GH266_02255</name>
</gene>
<keyword evidence="1" id="KW-0812">Transmembrane</keyword>
<dbReference type="InterPro" id="IPR001633">
    <property type="entry name" value="EAL_dom"/>
</dbReference>
<keyword evidence="1" id="KW-0472">Membrane</keyword>
<dbReference type="GO" id="GO:0071111">
    <property type="term" value="F:cyclic-guanylate-specific phosphodiesterase activity"/>
    <property type="evidence" value="ECO:0007669"/>
    <property type="project" value="InterPro"/>
</dbReference>
<dbReference type="SMART" id="SM00052">
    <property type="entry name" value="EAL"/>
    <property type="match status" value="1"/>
</dbReference>
<dbReference type="OrthoDB" id="9814202at2"/>
<dbReference type="Pfam" id="PF00563">
    <property type="entry name" value="EAL"/>
    <property type="match status" value="1"/>
</dbReference>
<protein>
    <submittedName>
        <fullName evidence="3">EAL domain-containing protein</fullName>
    </submittedName>
</protein>